<dbReference type="PIRSF" id="PIRSF037205">
    <property type="entry name" value="UCP037205"/>
    <property type="match status" value="1"/>
</dbReference>
<reference evidence="1 3" key="1">
    <citation type="submission" date="2017-12" db="EMBL/GenBank/DDBJ databases">
        <title>Genomic Encyclopedia of Type Strains, Phase III (KMG-III): the genomes of soil and plant-associated and newly described type strains.</title>
        <authorList>
            <person name="Whitman W."/>
        </authorList>
    </citation>
    <scope>NUCLEOTIDE SEQUENCE [LARGE SCALE GENOMIC DNA]</scope>
    <source>
        <strain evidence="1 3">IP-10</strain>
    </source>
</reference>
<comment type="caution">
    <text evidence="2">The sequence shown here is derived from an EMBL/GenBank/DDBJ whole genome shotgun (WGS) entry which is preliminary data.</text>
</comment>
<dbReference type="InterPro" id="IPR017136">
    <property type="entry name" value="UCP037205"/>
</dbReference>
<dbReference type="Proteomes" id="UP000233767">
    <property type="component" value="Unassembled WGS sequence"/>
</dbReference>
<evidence type="ECO:0000313" key="3">
    <source>
        <dbReference type="Proteomes" id="UP000233767"/>
    </source>
</evidence>
<evidence type="ECO:0008006" key="5">
    <source>
        <dbReference type="Google" id="ProtNLM"/>
    </source>
</evidence>
<evidence type="ECO:0000313" key="2">
    <source>
        <dbReference type="EMBL" id="RLJ24650.1"/>
    </source>
</evidence>
<dbReference type="EMBL" id="RCCB01000012">
    <property type="protein sequence ID" value="RLJ24650.1"/>
    <property type="molecule type" value="Genomic_DNA"/>
</dbReference>
<name>A0A497U1U6_9FLAO</name>
<accession>A0A497U1U6</accession>
<proteinExistence type="predicted"/>
<dbReference type="EMBL" id="PJND01000007">
    <property type="protein sequence ID" value="PKW30312.1"/>
    <property type="molecule type" value="Genomic_DNA"/>
</dbReference>
<dbReference type="AlphaFoldDB" id="A0A497U1U6"/>
<organism evidence="2 4">
    <name type="scientific">Flavobacterium lindanitolerans</name>
    <dbReference type="NCBI Taxonomy" id="428988"/>
    <lineage>
        <taxon>Bacteria</taxon>
        <taxon>Pseudomonadati</taxon>
        <taxon>Bacteroidota</taxon>
        <taxon>Flavobacteriia</taxon>
        <taxon>Flavobacteriales</taxon>
        <taxon>Flavobacteriaceae</taxon>
        <taxon>Flavobacterium</taxon>
    </lineage>
</organism>
<sequence length="46" mass="5716">MKRVAKSNLPTKTCIHCGLSFSWRKKWKKDWDNVRYCSERCRKRKR</sequence>
<dbReference type="Pfam" id="PF10013">
    <property type="entry name" value="DUF2256"/>
    <property type="match status" value="1"/>
</dbReference>
<reference evidence="2 4" key="2">
    <citation type="submission" date="2018-10" db="EMBL/GenBank/DDBJ databases">
        <title>Genomic Encyclopedia of Archaeal and Bacterial Type Strains, Phase II (KMG-II): from individual species to whole genera.</title>
        <authorList>
            <person name="Goeker M."/>
        </authorList>
    </citation>
    <scope>NUCLEOTIDE SEQUENCE [LARGE SCALE GENOMIC DNA]</scope>
    <source>
        <strain evidence="2 4">DSM 21886</strain>
    </source>
</reference>
<gene>
    <name evidence="1" type="ORF">B0G92_1970</name>
    <name evidence="2" type="ORF">CLV50_2541</name>
</gene>
<dbReference type="Proteomes" id="UP000275027">
    <property type="component" value="Unassembled WGS sequence"/>
</dbReference>
<dbReference type="PANTHER" id="PTHR37463">
    <property type="entry name" value="GSL3115 PROTEIN"/>
    <property type="match status" value="1"/>
</dbReference>
<evidence type="ECO:0000313" key="4">
    <source>
        <dbReference type="Proteomes" id="UP000275027"/>
    </source>
</evidence>
<evidence type="ECO:0000313" key="1">
    <source>
        <dbReference type="EMBL" id="PKW30312.1"/>
    </source>
</evidence>
<dbReference type="PANTHER" id="PTHR37463:SF1">
    <property type="entry name" value="DUF2256 DOMAIN-CONTAINING PROTEIN"/>
    <property type="match status" value="1"/>
</dbReference>
<dbReference type="RefSeq" id="WP_101471952.1">
    <property type="nucleotide sequence ID" value="NZ_PJND01000007.1"/>
</dbReference>
<keyword evidence="3" id="KW-1185">Reference proteome</keyword>
<protein>
    <recommendedName>
        <fullName evidence="5">DUF2256 domain-containing protein</fullName>
    </recommendedName>
</protein>